<dbReference type="SUPFAM" id="SSF54292">
    <property type="entry name" value="2Fe-2S ferredoxin-like"/>
    <property type="match status" value="1"/>
</dbReference>
<dbReference type="InterPro" id="IPR012675">
    <property type="entry name" value="Beta-grasp_dom_sf"/>
</dbReference>
<evidence type="ECO:0000256" key="1">
    <source>
        <dbReference type="ARBA" id="ARBA00023075"/>
    </source>
</evidence>
<dbReference type="InterPro" id="IPR036010">
    <property type="entry name" value="2Fe-2S_ferredoxin-like_sf"/>
</dbReference>
<dbReference type="EMBL" id="BPEU01000013">
    <property type="protein sequence ID" value="GIU40881.1"/>
    <property type="molecule type" value="Genomic_DNA"/>
</dbReference>
<dbReference type="InterPro" id="IPR006058">
    <property type="entry name" value="2Fe2S_fd_BS"/>
</dbReference>
<dbReference type="Proteomes" id="UP000773469">
    <property type="component" value="Unassembled WGS sequence"/>
</dbReference>
<gene>
    <name evidence="3" type="ORF">TUM3794_19860</name>
</gene>
<organism evidence="3 4">
    <name type="scientific">Shewanella colwelliana</name>
    <name type="common">Alteromonas colwelliana</name>
    <dbReference type="NCBI Taxonomy" id="23"/>
    <lineage>
        <taxon>Bacteria</taxon>
        <taxon>Pseudomonadati</taxon>
        <taxon>Pseudomonadota</taxon>
        <taxon>Gammaproteobacteria</taxon>
        <taxon>Alteromonadales</taxon>
        <taxon>Shewanellaceae</taxon>
        <taxon>Shewanella</taxon>
    </lineage>
</organism>
<comment type="caution">
    <text evidence="3">The sequence shown here is derived from an EMBL/GenBank/DDBJ whole genome shotgun (WGS) entry which is preliminary data.</text>
</comment>
<sequence length="71" mass="7787">MLTIKPNVQLKHQDNLSFGCRDGYCGQCRATLHSGQVKLISEPVAMLGKDEILPCCCETVTEIVLEQHGGE</sequence>
<protein>
    <recommendedName>
        <fullName evidence="2">2Fe-2S ferredoxin-type domain-containing protein</fullName>
    </recommendedName>
</protein>
<reference evidence="3 4" key="1">
    <citation type="submission" date="2021-05" db="EMBL/GenBank/DDBJ databases">
        <title>Molecular characterization for Shewanella algae harboring chromosomal blaOXA-55-like strains isolated from clinical and environment sample.</title>
        <authorList>
            <person name="Ohama Y."/>
            <person name="Aoki K."/>
            <person name="Harada S."/>
            <person name="Moriya K."/>
            <person name="Ishii Y."/>
            <person name="Tateda K."/>
        </authorList>
    </citation>
    <scope>NUCLEOTIDE SEQUENCE [LARGE SCALE GENOMIC DNA]</scope>
    <source>
        <strain evidence="3 4">MBTL60-118</strain>
    </source>
</reference>
<dbReference type="InterPro" id="IPR001041">
    <property type="entry name" value="2Fe-2S_ferredoxin-type"/>
</dbReference>
<keyword evidence="4" id="KW-1185">Reference proteome</keyword>
<proteinExistence type="predicted"/>
<evidence type="ECO:0000259" key="2">
    <source>
        <dbReference type="Pfam" id="PF00111"/>
    </source>
</evidence>
<name>A0ABQ4P087_SHECO</name>
<dbReference type="Pfam" id="PF00111">
    <property type="entry name" value="Fer2"/>
    <property type="match status" value="1"/>
</dbReference>
<accession>A0ABQ4P087</accession>
<evidence type="ECO:0000313" key="3">
    <source>
        <dbReference type="EMBL" id="GIU40881.1"/>
    </source>
</evidence>
<dbReference type="PROSITE" id="PS00197">
    <property type="entry name" value="2FE2S_FER_1"/>
    <property type="match status" value="1"/>
</dbReference>
<keyword evidence="1" id="KW-0830">Ubiquinone</keyword>
<evidence type="ECO:0000313" key="4">
    <source>
        <dbReference type="Proteomes" id="UP000773469"/>
    </source>
</evidence>
<feature type="domain" description="2Fe-2S ferredoxin-type" evidence="2">
    <location>
        <begin position="16"/>
        <end position="57"/>
    </location>
</feature>
<dbReference type="Gene3D" id="3.10.20.30">
    <property type="match status" value="1"/>
</dbReference>
<dbReference type="RefSeq" id="WP_220756870.1">
    <property type="nucleotide sequence ID" value="NZ_BPEU01000013.1"/>
</dbReference>